<dbReference type="OrthoDB" id="7185309at2"/>
<evidence type="ECO:0000313" key="2">
    <source>
        <dbReference type="EMBL" id="AWI33166.1"/>
    </source>
</evidence>
<dbReference type="Proteomes" id="UP000244900">
    <property type="component" value="Chromosome"/>
</dbReference>
<evidence type="ECO:0000256" key="1">
    <source>
        <dbReference type="SAM" id="MobiDB-lite"/>
    </source>
</evidence>
<dbReference type="AlphaFoldDB" id="A0A2S1T3H1"/>
<dbReference type="RefSeq" id="WP_108908907.1">
    <property type="nucleotide sequence ID" value="NZ_CP029188.1"/>
</dbReference>
<proteinExistence type="predicted"/>
<name>A0A2S1T3H1_9ACTN</name>
<accession>A0A2S1T3H1</accession>
<sequence>MRVEMLIVPDCPNGPVLKERLELVLAGRTDVELAEHVVEGQAEAERRGMHGSPTLLVDGRDPFAEPDAPATVSCRLYRSADGRIGGAPSMEELRRVLGIPGTGTGGADRAAGRAG</sequence>
<organism evidence="2 3">
    <name type="scientific">Streptomyces tirandamycinicus</name>
    <dbReference type="NCBI Taxonomy" id="2174846"/>
    <lineage>
        <taxon>Bacteria</taxon>
        <taxon>Bacillati</taxon>
        <taxon>Actinomycetota</taxon>
        <taxon>Actinomycetes</taxon>
        <taxon>Kitasatosporales</taxon>
        <taxon>Streptomycetaceae</taxon>
        <taxon>Streptomyces</taxon>
    </lineage>
</organism>
<keyword evidence="2" id="KW-0456">Lyase</keyword>
<keyword evidence="3" id="KW-1185">Reference proteome</keyword>
<protein>
    <submittedName>
        <fullName evidence="2">Alkylmercury lyase</fullName>
    </submittedName>
</protein>
<dbReference type="GO" id="GO:0016829">
    <property type="term" value="F:lyase activity"/>
    <property type="evidence" value="ECO:0007669"/>
    <property type="project" value="UniProtKB-KW"/>
</dbReference>
<reference evidence="2 3" key="1">
    <citation type="submission" date="2018-05" db="EMBL/GenBank/DDBJ databases">
        <title>Complete genome sequence of sponge-derived Streptomyces sp. HNM0039.</title>
        <authorList>
            <person name="Huang X."/>
            <person name="Zhou S."/>
        </authorList>
    </citation>
    <scope>NUCLEOTIDE SEQUENCE [LARGE SCALE GENOMIC DNA]</scope>
    <source>
        <strain evidence="2 3">HNM0039</strain>
    </source>
</reference>
<gene>
    <name evidence="2" type="ORF">DDW44_22485</name>
</gene>
<feature type="region of interest" description="Disordered" evidence="1">
    <location>
        <begin position="42"/>
        <end position="61"/>
    </location>
</feature>
<dbReference type="EMBL" id="CP029188">
    <property type="protein sequence ID" value="AWI33166.1"/>
    <property type="molecule type" value="Genomic_DNA"/>
</dbReference>
<evidence type="ECO:0000313" key="3">
    <source>
        <dbReference type="Proteomes" id="UP000244900"/>
    </source>
</evidence>
<dbReference type="KEGG" id="stir:DDW44_22485"/>